<organism evidence="2 3">
    <name type="scientific">Melghirimyces algeriensis</name>
    <dbReference type="NCBI Taxonomy" id="910412"/>
    <lineage>
        <taxon>Bacteria</taxon>
        <taxon>Bacillati</taxon>
        <taxon>Bacillota</taxon>
        <taxon>Bacilli</taxon>
        <taxon>Bacillales</taxon>
        <taxon>Thermoactinomycetaceae</taxon>
        <taxon>Melghirimyces</taxon>
    </lineage>
</organism>
<dbReference type="GO" id="GO:0004672">
    <property type="term" value="F:protein kinase activity"/>
    <property type="evidence" value="ECO:0007669"/>
    <property type="project" value="InterPro"/>
</dbReference>
<dbReference type="InterPro" id="IPR002575">
    <property type="entry name" value="Aminoglycoside_PTrfase"/>
</dbReference>
<dbReference type="InterPro" id="IPR047175">
    <property type="entry name" value="CotS-like"/>
</dbReference>
<proteinExistence type="predicted"/>
<protein>
    <submittedName>
        <fullName evidence="2">Spore coat protein, CotS family</fullName>
    </submittedName>
</protein>
<name>A0A521AU37_9BACL</name>
<keyword evidence="2" id="KW-0946">Virion</keyword>
<dbReference type="OrthoDB" id="2373610at2"/>
<evidence type="ECO:0000313" key="2">
    <source>
        <dbReference type="EMBL" id="SMO38295.1"/>
    </source>
</evidence>
<evidence type="ECO:0000313" key="3">
    <source>
        <dbReference type="Proteomes" id="UP000315636"/>
    </source>
</evidence>
<dbReference type="SUPFAM" id="SSF56112">
    <property type="entry name" value="Protein kinase-like (PK-like)"/>
    <property type="match status" value="1"/>
</dbReference>
<dbReference type="Proteomes" id="UP000315636">
    <property type="component" value="Unassembled WGS sequence"/>
</dbReference>
<dbReference type="AlphaFoldDB" id="A0A521AU37"/>
<dbReference type="PROSITE" id="PS00109">
    <property type="entry name" value="PROTEIN_KINASE_TYR"/>
    <property type="match status" value="1"/>
</dbReference>
<dbReference type="GO" id="GO:0042601">
    <property type="term" value="C:endospore-forming forespore"/>
    <property type="evidence" value="ECO:0007669"/>
    <property type="project" value="TreeGrafter"/>
</dbReference>
<keyword evidence="3" id="KW-1185">Reference proteome</keyword>
<dbReference type="PANTHER" id="PTHR39179:SF3">
    <property type="entry name" value="COTS-RELATED PROTEIN"/>
    <property type="match status" value="1"/>
</dbReference>
<evidence type="ECO:0000259" key="1">
    <source>
        <dbReference type="Pfam" id="PF01636"/>
    </source>
</evidence>
<dbReference type="Pfam" id="PF01636">
    <property type="entry name" value="APH"/>
    <property type="match status" value="1"/>
</dbReference>
<reference evidence="2 3" key="1">
    <citation type="submission" date="2017-05" db="EMBL/GenBank/DDBJ databases">
        <authorList>
            <person name="Varghese N."/>
            <person name="Submissions S."/>
        </authorList>
    </citation>
    <scope>NUCLEOTIDE SEQUENCE [LARGE SCALE GENOMIC DNA]</scope>
    <source>
        <strain evidence="2 3">DSM 45474</strain>
    </source>
</reference>
<dbReference type="InterPro" id="IPR008266">
    <property type="entry name" value="Tyr_kinase_AS"/>
</dbReference>
<sequence>MSGINILDWERMLGEQVIHIQKYRKQWLLETASGKWVAKPCRSHAHLRWWFWVDCELRQRGFDRMPLCRTDGRTWLLTAWIDARPASYHRMDEAGKAADLLSRFHQAGRGLLTPPPYCRFYSLRERIESRYRSFSLLLDQAEQMEGELGQLLRRYGKEFLRLGNDSRRKLMQIPLQEWTDWERSRRCLTHRDLASHNVLIDSSGNGWLIDFETADYDAQVGDLWQLLSRTLSQHRWDVVVFKRILSNYESHRVLAPIERLILASLLGFPNEFFREAVGISLNKEGYMKEKTLPYLNKIAESLSGYRDFLNRWIGW</sequence>
<gene>
    <name evidence="2" type="ORF">SAMN06264849_101334</name>
</gene>
<dbReference type="PANTHER" id="PTHR39179">
    <property type="entry name" value="SPORE COAT PROTEIN I"/>
    <property type="match status" value="1"/>
</dbReference>
<dbReference type="InterPro" id="IPR011009">
    <property type="entry name" value="Kinase-like_dom_sf"/>
</dbReference>
<dbReference type="Gene3D" id="3.90.1200.10">
    <property type="match status" value="1"/>
</dbReference>
<feature type="domain" description="Aminoglycoside phosphotransferase" evidence="1">
    <location>
        <begin position="72"/>
        <end position="240"/>
    </location>
</feature>
<accession>A0A521AU37</accession>
<dbReference type="EMBL" id="FXTI01000001">
    <property type="protein sequence ID" value="SMO38295.1"/>
    <property type="molecule type" value="Genomic_DNA"/>
</dbReference>
<keyword evidence="2" id="KW-0167">Capsid protein</keyword>
<dbReference type="RefSeq" id="WP_142504026.1">
    <property type="nucleotide sequence ID" value="NZ_FXTI01000001.1"/>
</dbReference>